<dbReference type="InterPro" id="IPR050445">
    <property type="entry name" value="Bact_polysacc_biosynth/exp"/>
</dbReference>
<keyword evidence="4 7" id="KW-1133">Transmembrane helix</keyword>
<feature type="transmembrane region" description="Helical" evidence="7">
    <location>
        <begin position="398"/>
        <end position="418"/>
    </location>
</feature>
<name>A0A975I7I3_9RHOB</name>
<dbReference type="Proteomes" id="UP000665026">
    <property type="component" value="Chromosome"/>
</dbReference>
<evidence type="ECO:0000256" key="1">
    <source>
        <dbReference type="ARBA" id="ARBA00004651"/>
    </source>
</evidence>
<keyword evidence="6" id="KW-0175">Coiled coil</keyword>
<dbReference type="RefSeq" id="WP_209356728.1">
    <property type="nucleotide sequence ID" value="NZ_CP060010.1"/>
</dbReference>
<sequence>MIRLAILDEILRAFLRHVTLLVFVVFVGVIASLVFALSLPRTYETMAVIQIEQPDIETASSTATANGQILQQLQIIEQRVMARENLQGIIDEFDLFDDLPSMTPNKKITALREAASVSQISDPALAWRPDVIPTALSITVALGNPDLAAAVANELVDNVVDQNRARREMRARETMAFFEGEEERIGAAIREYESQIADFRQKNSASLGTGITAQREELRTLRDAELVVSREILELNSGQRANSTVFANRVSRLEEQRNLLRARIDQVEVVIAAAPELERQLTGFERELRQLTEQYQAITRGRAEAEMRLMLQETERSESFFILERAVAPDEPVSPNRKKIALAGCILAMMVGVGLVYLMELRNPVIRTEAQLERLLGLRAVAVIPNVQVKRERVLKRMIWVTGAFVAILLAMAIVVVISSS</sequence>
<evidence type="ECO:0000256" key="7">
    <source>
        <dbReference type="SAM" id="Phobius"/>
    </source>
</evidence>
<feature type="transmembrane region" description="Helical" evidence="7">
    <location>
        <begin position="340"/>
        <end position="359"/>
    </location>
</feature>
<dbReference type="PANTHER" id="PTHR32309:SF13">
    <property type="entry name" value="FERRIC ENTEROBACTIN TRANSPORT PROTEIN FEPE"/>
    <property type="match status" value="1"/>
</dbReference>
<proteinExistence type="predicted"/>
<evidence type="ECO:0000256" key="6">
    <source>
        <dbReference type="SAM" id="Coils"/>
    </source>
</evidence>
<organism evidence="9 10">
    <name type="scientific">Cognatishimia activa</name>
    <dbReference type="NCBI Taxonomy" id="1715691"/>
    <lineage>
        <taxon>Bacteria</taxon>
        <taxon>Pseudomonadati</taxon>
        <taxon>Pseudomonadota</taxon>
        <taxon>Alphaproteobacteria</taxon>
        <taxon>Rhodobacterales</taxon>
        <taxon>Paracoccaceae</taxon>
        <taxon>Cognatishimia</taxon>
    </lineage>
</organism>
<feature type="transmembrane region" description="Helical" evidence="7">
    <location>
        <begin position="20"/>
        <end position="39"/>
    </location>
</feature>
<evidence type="ECO:0000256" key="2">
    <source>
        <dbReference type="ARBA" id="ARBA00022475"/>
    </source>
</evidence>
<dbReference type="KEGG" id="cact:HZ995_00385"/>
<dbReference type="Pfam" id="PF02706">
    <property type="entry name" value="Wzz"/>
    <property type="match status" value="1"/>
</dbReference>
<keyword evidence="3 7" id="KW-0812">Transmembrane</keyword>
<gene>
    <name evidence="9" type="ORF">HZ995_00385</name>
</gene>
<keyword evidence="5 7" id="KW-0472">Membrane</keyword>
<dbReference type="AlphaFoldDB" id="A0A975I7I3"/>
<dbReference type="EMBL" id="CP060010">
    <property type="protein sequence ID" value="QTN36024.1"/>
    <property type="molecule type" value="Genomic_DNA"/>
</dbReference>
<dbReference type="GO" id="GO:0004713">
    <property type="term" value="F:protein tyrosine kinase activity"/>
    <property type="evidence" value="ECO:0007669"/>
    <property type="project" value="TreeGrafter"/>
</dbReference>
<evidence type="ECO:0000313" key="9">
    <source>
        <dbReference type="EMBL" id="QTN36024.1"/>
    </source>
</evidence>
<dbReference type="GO" id="GO:0005886">
    <property type="term" value="C:plasma membrane"/>
    <property type="evidence" value="ECO:0007669"/>
    <property type="project" value="UniProtKB-SubCell"/>
</dbReference>
<dbReference type="PANTHER" id="PTHR32309">
    <property type="entry name" value="TYROSINE-PROTEIN KINASE"/>
    <property type="match status" value="1"/>
</dbReference>
<accession>A0A975I7I3</accession>
<evidence type="ECO:0000256" key="5">
    <source>
        <dbReference type="ARBA" id="ARBA00023136"/>
    </source>
</evidence>
<evidence type="ECO:0000313" key="10">
    <source>
        <dbReference type="Proteomes" id="UP000665026"/>
    </source>
</evidence>
<feature type="coiled-coil region" evidence="6">
    <location>
        <begin position="250"/>
        <end position="308"/>
    </location>
</feature>
<feature type="domain" description="Polysaccharide chain length determinant N-terminal" evidence="8">
    <location>
        <begin position="7"/>
        <end position="77"/>
    </location>
</feature>
<protein>
    <submittedName>
        <fullName evidence="9">Chain-length determining protein</fullName>
    </submittedName>
</protein>
<comment type="subcellular location">
    <subcellularLocation>
        <location evidence="1">Cell membrane</location>
        <topology evidence="1">Multi-pass membrane protein</topology>
    </subcellularLocation>
</comment>
<evidence type="ECO:0000256" key="3">
    <source>
        <dbReference type="ARBA" id="ARBA00022692"/>
    </source>
</evidence>
<keyword evidence="2" id="KW-1003">Cell membrane</keyword>
<reference evidence="9" key="1">
    <citation type="submission" date="2020-07" db="EMBL/GenBank/DDBJ databases">
        <title>Genome sequences of bacteria associated with the marine, planktonic diatom Thalassiosira profunda strain ECT2AJA-044.</title>
        <authorList>
            <person name="Gargas C.B."/>
            <person name="Roberts W.R."/>
            <person name="Alverson A.J."/>
        </authorList>
    </citation>
    <scope>NUCLEOTIDE SEQUENCE</scope>
    <source>
        <strain evidence="9">ECT2AJA-044</strain>
    </source>
</reference>
<evidence type="ECO:0000259" key="8">
    <source>
        <dbReference type="Pfam" id="PF02706"/>
    </source>
</evidence>
<dbReference type="InterPro" id="IPR003856">
    <property type="entry name" value="LPS_length_determ_N"/>
</dbReference>
<evidence type="ECO:0000256" key="4">
    <source>
        <dbReference type="ARBA" id="ARBA00022989"/>
    </source>
</evidence>